<gene>
    <name evidence="1" type="ORF">LCGC14_1382490</name>
</gene>
<proteinExistence type="predicted"/>
<dbReference type="AlphaFoldDB" id="A0A0F9N3Y1"/>
<evidence type="ECO:0000313" key="1">
    <source>
        <dbReference type="EMBL" id="KKM76217.1"/>
    </source>
</evidence>
<dbReference type="EMBL" id="LAZR01008846">
    <property type="protein sequence ID" value="KKM76217.1"/>
    <property type="molecule type" value="Genomic_DNA"/>
</dbReference>
<organism evidence="1">
    <name type="scientific">marine sediment metagenome</name>
    <dbReference type="NCBI Taxonomy" id="412755"/>
    <lineage>
        <taxon>unclassified sequences</taxon>
        <taxon>metagenomes</taxon>
        <taxon>ecological metagenomes</taxon>
    </lineage>
</organism>
<name>A0A0F9N3Y1_9ZZZZ</name>
<reference evidence="1" key="1">
    <citation type="journal article" date="2015" name="Nature">
        <title>Complex archaea that bridge the gap between prokaryotes and eukaryotes.</title>
        <authorList>
            <person name="Spang A."/>
            <person name="Saw J.H."/>
            <person name="Jorgensen S.L."/>
            <person name="Zaremba-Niedzwiedzka K."/>
            <person name="Martijn J."/>
            <person name="Lind A.E."/>
            <person name="van Eijk R."/>
            <person name="Schleper C."/>
            <person name="Guy L."/>
            <person name="Ettema T.J."/>
        </authorList>
    </citation>
    <scope>NUCLEOTIDE SEQUENCE</scope>
</reference>
<accession>A0A0F9N3Y1</accession>
<sequence>MTQNEPVQPDIDVLIQQCEDNASNGKVSAPTSQEVADAFRAQQATITSQTKYMDTADEVMHKRAMLISKQAEHNENLQSDNDDQQSTITTLQEQVERLRTWLKAVEWVDGPGGYLRCPMCRRRPYIHDPQCNWVEDKAVLGEGK</sequence>
<protein>
    <submittedName>
        <fullName evidence="1">Uncharacterized protein</fullName>
    </submittedName>
</protein>
<comment type="caution">
    <text evidence="1">The sequence shown here is derived from an EMBL/GenBank/DDBJ whole genome shotgun (WGS) entry which is preliminary data.</text>
</comment>